<name>A0ABR4QMN4_9CEST</name>
<evidence type="ECO:0000313" key="2">
    <source>
        <dbReference type="Proteomes" id="UP001651158"/>
    </source>
</evidence>
<dbReference type="EMBL" id="JAKROA010000002">
    <property type="protein sequence ID" value="KAL5111061.1"/>
    <property type="molecule type" value="Genomic_DNA"/>
</dbReference>
<evidence type="ECO:0000313" key="1">
    <source>
        <dbReference type="EMBL" id="KAL5111061.1"/>
    </source>
</evidence>
<proteinExistence type="predicted"/>
<protein>
    <submittedName>
        <fullName evidence="1">Uncharacterized protein</fullName>
    </submittedName>
</protein>
<accession>A0ABR4QMN4</accession>
<comment type="caution">
    <text evidence="1">The sequence shown here is derived from an EMBL/GenBank/DDBJ whole genome shotgun (WGS) entry which is preliminary data.</text>
</comment>
<gene>
    <name evidence="1" type="ORF">TcWFU_010444</name>
</gene>
<keyword evidence="2" id="KW-1185">Reference proteome</keyword>
<sequence length="281" mass="32440">MIYSTITTLVRCVHYRCPLNYIEVFSGLFVNIGELLCLRFSLLLPTIVTYHVGTTHESFPNPFDPMLHAGPNYCKTLAFTRHFLNAFRMGNRLPTQFLFIFFGGRVDALQRQLGASSRYLRNTTPKSFFMSALFTSLSSKLKATSGRLALLSYYCRFVATTKLIFVFAKFCICLNARKFASRPQEYVSLCLWKTTVDNYACLLDVTLLMFAPFWWYCKNLQLRANVYSNCCQNRLNVANEVRRIMPPNEFVIEAYGKVEVIEFFSESTTRQVVKYGESLLK</sequence>
<reference evidence="1 2" key="1">
    <citation type="journal article" date="2022" name="Front. Cell. Infect. Microbiol.">
        <title>The Genomes of Two Strains of Taenia crassiceps the Animal Model for the Study of Human Cysticercosis.</title>
        <authorList>
            <person name="Bobes R.J."/>
            <person name="Estrada K."/>
            <person name="Rios-Valencia D.G."/>
            <person name="Calderon-Gallegos A."/>
            <person name="de la Torre P."/>
            <person name="Carrero J.C."/>
            <person name="Sanchez-Flores A."/>
            <person name="Laclette J.P."/>
        </authorList>
    </citation>
    <scope>NUCLEOTIDE SEQUENCE [LARGE SCALE GENOMIC DNA]</scope>
    <source>
        <strain evidence="1">WFUcys</strain>
    </source>
</reference>
<dbReference type="Proteomes" id="UP001651158">
    <property type="component" value="Unassembled WGS sequence"/>
</dbReference>
<organism evidence="1 2">
    <name type="scientific">Taenia crassiceps</name>
    <dbReference type="NCBI Taxonomy" id="6207"/>
    <lineage>
        <taxon>Eukaryota</taxon>
        <taxon>Metazoa</taxon>
        <taxon>Spiralia</taxon>
        <taxon>Lophotrochozoa</taxon>
        <taxon>Platyhelminthes</taxon>
        <taxon>Cestoda</taxon>
        <taxon>Eucestoda</taxon>
        <taxon>Cyclophyllidea</taxon>
        <taxon>Taeniidae</taxon>
        <taxon>Taenia</taxon>
    </lineage>
</organism>